<dbReference type="AlphaFoldDB" id="A0AAN0M449"/>
<evidence type="ECO:0000256" key="6">
    <source>
        <dbReference type="ARBA" id="ARBA00032577"/>
    </source>
</evidence>
<dbReference type="InterPro" id="IPR012947">
    <property type="entry name" value="tRNA_SAD"/>
</dbReference>
<evidence type="ECO:0000256" key="2">
    <source>
        <dbReference type="ARBA" id="ARBA00004496"/>
    </source>
</evidence>
<evidence type="ECO:0000256" key="5">
    <source>
        <dbReference type="ARBA" id="ARBA00022833"/>
    </source>
</evidence>
<evidence type="ECO:0000256" key="4">
    <source>
        <dbReference type="ARBA" id="ARBA00022723"/>
    </source>
</evidence>
<dbReference type="GO" id="GO:0003676">
    <property type="term" value="F:nucleic acid binding"/>
    <property type="evidence" value="ECO:0007669"/>
    <property type="project" value="InterPro"/>
</dbReference>
<dbReference type="SMART" id="SM00863">
    <property type="entry name" value="tRNA_SAD"/>
    <property type="match status" value="1"/>
</dbReference>
<comment type="subcellular location">
    <subcellularLocation>
        <location evidence="2">Cytoplasm</location>
    </subcellularLocation>
</comment>
<dbReference type="GO" id="GO:0002161">
    <property type="term" value="F:aminoacyl-tRNA deacylase activity"/>
    <property type="evidence" value="ECO:0007669"/>
    <property type="project" value="UniProtKB-ARBA"/>
</dbReference>
<reference evidence="8 9" key="1">
    <citation type="submission" date="2024-04" db="EMBL/GenBank/DDBJ databases">
        <title>Phylogenomic analyses of a clade within the roseobacter group suggest taxonomic reassignments of species of the genera Aestuariivita, Citreicella, Loktanella, Nautella, Pelagibaca, Ruegeria, Thalassobius, Thiobacimonas and Tropicibacter, and the proposal o.</title>
        <authorList>
            <person name="Jeon C.O."/>
        </authorList>
    </citation>
    <scope>NUCLEOTIDE SEQUENCE [LARGE SCALE GENOMIC DNA]</scope>
    <source>
        <strain evidence="8 9">G8-12</strain>
    </source>
</reference>
<protein>
    <recommendedName>
        <fullName evidence="3">Alanine--tRNA ligase</fullName>
    </recommendedName>
    <alternativeName>
        <fullName evidence="6">Alanyl-tRNA synthetase</fullName>
    </alternativeName>
</protein>
<dbReference type="SUPFAM" id="SSF55186">
    <property type="entry name" value="ThrRS/AlaRS common domain"/>
    <property type="match status" value="1"/>
</dbReference>
<dbReference type="PANTHER" id="PTHR43462">
    <property type="entry name" value="ALANYL-TRNA EDITING PROTEIN"/>
    <property type="match status" value="1"/>
</dbReference>
<dbReference type="KEGG" id="yag:AABB28_04350"/>
<dbReference type="InterPro" id="IPR018165">
    <property type="entry name" value="Ala-tRNA-synth_IIc_core"/>
</dbReference>
<dbReference type="EMBL" id="CP151762">
    <property type="protein sequence ID" value="WZU64524.1"/>
    <property type="molecule type" value="Genomic_DNA"/>
</dbReference>
<evidence type="ECO:0000313" key="9">
    <source>
        <dbReference type="Proteomes" id="UP001451782"/>
    </source>
</evidence>
<organism evidence="8 9">
    <name type="scientific">Yoonia algicola</name>
    <dbReference type="NCBI Taxonomy" id="3137368"/>
    <lineage>
        <taxon>Bacteria</taxon>
        <taxon>Pseudomonadati</taxon>
        <taxon>Pseudomonadota</taxon>
        <taxon>Alphaproteobacteria</taxon>
        <taxon>Rhodobacterales</taxon>
        <taxon>Paracoccaceae</taxon>
        <taxon>Yoonia</taxon>
    </lineage>
</organism>
<sequence length="238" mass="25738">MTALLFRKDAYAREATGTVKAITSEGGIVLDGTLFYPTSGGQPGDSGTLRWNGGEIEIATTVKGDGDDVVLIPAEPAGLPGVGQQVTQILNWDRRLRHMRVHTALHLLSVVIPLPVSGGSIGTDKGRLDFDMPEAPDDKEGLEADLNRLIDCNMDVTEEWITDAELDAQPDLVKTMSVQPPRGSGQIRLVRIGVGDQTADLQPCGGTHVANTDEIGRVRIGKIEKKGRQNRRVYLHLE</sequence>
<dbReference type="GO" id="GO:0046872">
    <property type="term" value="F:metal ion binding"/>
    <property type="evidence" value="ECO:0007669"/>
    <property type="project" value="UniProtKB-KW"/>
</dbReference>
<evidence type="ECO:0000256" key="1">
    <source>
        <dbReference type="ARBA" id="ARBA00001947"/>
    </source>
</evidence>
<name>A0AAN0M449_9RHOB</name>
<dbReference type="Gene3D" id="3.30.980.10">
    <property type="entry name" value="Threonyl-trna Synthetase, Chain A, domain 2"/>
    <property type="match status" value="1"/>
</dbReference>
<evidence type="ECO:0000313" key="8">
    <source>
        <dbReference type="EMBL" id="WZU64524.1"/>
    </source>
</evidence>
<dbReference type="Gene3D" id="2.40.30.130">
    <property type="match status" value="1"/>
</dbReference>
<dbReference type="Pfam" id="PF01411">
    <property type="entry name" value="tRNA-synt_2c"/>
    <property type="match status" value="1"/>
</dbReference>
<keyword evidence="5" id="KW-0862">Zinc</keyword>
<keyword evidence="9" id="KW-1185">Reference proteome</keyword>
<keyword evidence="4" id="KW-0479">Metal-binding</keyword>
<accession>A0AAN0M449</accession>
<dbReference type="PANTHER" id="PTHR43462:SF1">
    <property type="entry name" value="ALANYL-TRNA EDITING PROTEIN AARSD1"/>
    <property type="match status" value="1"/>
</dbReference>
<dbReference type="GO" id="GO:0005737">
    <property type="term" value="C:cytoplasm"/>
    <property type="evidence" value="ECO:0007669"/>
    <property type="project" value="UniProtKB-SubCell"/>
</dbReference>
<dbReference type="Pfam" id="PF07973">
    <property type="entry name" value="tRNA_SAD"/>
    <property type="match status" value="1"/>
</dbReference>
<dbReference type="SUPFAM" id="SSF50447">
    <property type="entry name" value="Translation proteins"/>
    <property type="match status" value="1"/>
</dbReference>
<dbReference type="Proteomes" id="UP001451782">
    <property type="component" value="Chromosome"/>
</dbReference>
<dbReference type="InterPro" id="IPR018164">
    <property type="entry name" value="Ala-tRNA-synth_IIc_N"/>
</dbReference>
<dbReference type="InterPro" id="IPR009000">
    <property type="entry name" value="Transl_B-barrel_sf"/>
</dbReference>
<dbReference type="InterPro" id="IPR018163">
    <property type="entry name" value="Thr/Ala-tRNA-synth_IIc_edit"/>
</dbReference>
<feature type="domain" description="Alanyl-transfer RNA synthetases family profile" evidence="7">
    <location>
        <begin position="1"/>
        <end position="233"/>
    </location>
</feature>
<dbReference type="GO" id="GO:0006419">
    <property type="term" value="P:alanyl-tRNA aminoacylation"/>
    <property type="evidence" value="ECO:0007669"/>
    <property type="project" value="InterPro"/>
</dbReference>
<dbReference type="RefSeq" id="WP_342070888.1">
    <property type="nucleotide sequence ID" value="NZ_CP151762.1"/>
</dbReference>
<dbReference type="GO" id="GO:0005524">
    <property type="term" value="F:ATP binding"/>
    <property type="evidence" value="ECO:0007669"/>
    <property type="project" value="InterPro"/>
</dbReference>
<dbReference type="PROSITE" id="PS50860">
    <property type="entry name" value="AA_TRNA_LIGASE_II_ALA"/>
    <property type="match status" value="1"/>
</dbReference>
<comment type="cofactor">
    <cofactor evidence="1">
        <name>Zn(2+)</name>
        <dbReference type="ChEBI" id="CHEBI:29105"/>
    </cofactor>
</comment>
<proteinExistence type="predicted"/>
<gene>
    <name evidence="8" type="ORF">AABB28_04350</name>
</gene>
<evidence type="ECO:0000256" key="3">
    <source>
        <dbReference type="ARBA" id="ARBA00017959"/>
    </source>
</evidence>
<dbReference type="InterPro" id="IPR051335">
    <property type="entry name" value="Alanyl-tRNA_Editing_Enzymes"/>
</dbReference>
<evidence type="ECO:0000259" key="7">
    <source>
        <dbReference type="PROSITE" id="PS50860"/>
    </source>
</evidence>
<dbReference type="GO" id="GO:0004813">
    <property type="term" value="F:alanine-tRNA ligase activity"/>
    <property type="evidence" value="ECO:0007669"/>
    <property type="project" value="InterPro"/>
</dbReference>